<dbReference type="InterPro" id="IPR002401">
    <property type="entry name" value="Cyt_P450_E_grp-I"/>
</dbReference>
<proteinExistence type="inferred from homology"/>
<dbReference type="PANTHER" id="PTHR24305">
    <property type="entry name" value="CYTOCHROME P450"/>
    <property type="match status" value="1"/>
</dbReference>
<feature type="transmembrane region" description="Helical" evidence="10">
    <location>
        <begin position="20"/>
        <end position="42"/>
    </location>
</feature>
<evidence type="ECO:0000256" key="9">
    <source>
        <dbReference type="RuleBase" id="RU000461"/>
    </source>
</evidence>
<dbReference type="OMA" id="QNMQRVI"/>
<dbReference type="GO" id="GO:0005506">
    <property type="term" value="F:iron ion binding"/>
    <property type="evidence" value="ECO:0007669"/>
    <property type="project" value="InterPro"/>
</dbReference>
<dbReference type="OrthoDB" id="1470350at2759"/>
<dbReference type="GO" id="GO:0020037">
    <property type="term" value="F:heme binding"/>
    <property type="evidence" value="ECO:0007669"/>
    <property type="project" value="InterPro"/>
</dbReference>
<dbReference type="InterPro" id="IPR036396">
    <property type="entry name" value="Cyt_P450_sf"/>
</dbReference>
<evidence type="ECO:0000256" key="2">
    <source>
        <dbReference type="ARBA" id="ARBA00010617"/>
    </source>
</evidence>
<dbReference type="CDD" id="cd11058">
    <property type="entry name" value="CYP60B-like"/>
    <property type="match status" value="1"/>
</dbReference>
<reference evidence="12" key="1">
    <citation type="journal article" date="2014" name="BMC Genomics">
        <title>Genome characteristics reveal the impact of lichenization on lichen-forming fungus Endocarpon pusillum Hedwig (Verrucariales, Ascomycota).</title>
        <authorList>
            <person name="Wang Y.-Y."/>
            <person name="Liu B."/>
            <person name="Zhang X.-Y."/>
            <person name="Zhou Q.-M."/>
            <person name="Zhang T."/>
            <person name="Li H."/>
            <person name="Yu Y.-F."/>
            <person name="Zhang X.-L."/>
            <person name="Hao X.-Y."/>
            <person name="Wang M."/>
            <person name="Wang L."/>
            <person name="Wei J.-C."/>
        </authorList>
    </citation>
    <scope>NUCLEOTIDE SEQUENCE [LARGE SCALE GENOMIC DNA]</scope>
    <source>
        <strain evidence="12">Z07020 / HMAS-L-300199</strain>
    </source>
</reference>
<name>U1I1S3_ENDPU</name>
<dbReference type="GO" id="GO:0004497">
    <property type="term" value="F:monooxygenase activity"/>
    <property type="evidence" value="ECO:0007669"/>
    <property type="project" value="UniProtKB-KW"/>
</dbReference>
<evidence type="ECO:0000256" key="3">
    <source>
        <dbReference type="ARBA" id="ARBA00022617"/>
    </source>
</evidence>
<evidence type="ECO:0000313" key="11">
    <source>
        <dbReference type="EMBL" id="ERF77220.1"/>
    </source>
</evidence>
<dbReference type="GO" id="GO:0016705">
    <property type="term" value="F:oxidoreductase activity, acting on paired donors, with incorporation or reduction of molecular oxygen"/>
    <property type="evidence" value="ECO:0007669"/>
    <property type="project" value="InterPro"/>
</dbReference>
<dbReference type="InterPro" id="IPR050121">
    <property type="entry name" value="Cytochrome_P450_monoxygenase"/>
</dbReference>
<dbReference type="Pfam" id="PF00067">
    <property type="entry name" value="p450"/>
    <property type="match status" value="1"/>
</dbReference>
<evidence type="ECO:0000256" key="6">
    <source>
        <dbReference type="ARBA" id="ARBA00023004"/>
    </source>
</evidence>
<dbReference type="InterPro" id="IPR017972">
    <property type="entry name" value="Cyt_P450_CS"/>
</dbReference>
<dbReference type="Gene3D" id="1.10.630.10">
    <property type="entry name" value="Cytochrome P450"/>
    <property type="match status" value="1"/>
</dbReference>
<gene>
    <name evidence="11" type="ORF">EPUS_05789</name>
</gene>
<evidence type="ECO:0000256" key="4">
    <source>
        <dbReference type="ARBA" id="ARBA00022723"/>
    </source>
</evidence>
<evidence type="ECO:0000256" key="7">
    <source>
        <dbReference type="ARBA" id="ARBA00023033"/>
    </source>
</evidence>
<evidence type="ECO:0000256" key="1">
    <source>
        <dbReference type="ARBA" id="ARBA00001971"/>
    </source>
</evidence>
<evidence type="ECO:0000256" key="8">
    <source>
        <dbReference type="PIRSR" id="PIRSR602401-1"/>
    </source>
</evidence>
<keyword evidence="10" id="KW-0472">Membrane</keyword>
<dbReference type="AlphaFoldDB" id="U1I1S3"/>
<dbReference type="SUPFAM" id="SSF48264">
    <property type="entry name" value="Cytochrome P450"/>
    <property type="match status" value="1"/>
</dbReference>
<keyword evidence="4 8" id="KW-0479">Metal-binding</keyword>
<protein>
    <recommendedName>
        <fullName evidence="13">Isotrichodermin C-15 hydroxylase</fullName>
    </recommendedName>
</protein>
<sequence length="520" mass="58922">MDSAADLRGRGSWSYSAAEYPVVAVTACSVLLILWAIAHILYNIFLHPLRNHPGPKLWAATRVPWCWYQYQGILHERLLELHVKYGHTVRIAPYELSFTSDTAWKTIYGHRSVEMDKDPVFRLHTPTGAQNILVADRQTHIRQRRLLSHAFSEKALREQEGILQTYVSKLLEQLSLRYTAGPLNMVAWYNFTTFDLIGDLSSGEKFGCLDKGDYVPFVRATERIAKELTFTQMLIYFGVAGVRQFFLPKAVAGQRAQNMKRAIDTVERRIQRDTDRKDFLYYILAANDEKGMSRAEIHVNSFSFNIAGSESSATALSGITYHILTRSSAYSELIHEIRTSFTSEEEITIASTNDLKYLEAVISESLRLYPPVAGTLPRVVPAPGETIDGIHVPTGTTVGVHHFSCFRHPANFHRPDEFLPERWLPECKDVPPFDKDNRAAVQPFSFGPRNCLGKNLARAEMRLIMAKLLWRFDLELVPGGGGSGKGMGMGNGKSWRDGQKVWGFWVKPPLMCWLRPVSRD</sequence>
<dbReference type="GeneID" id="19240736"/>
<comment type="cofactor">
    <cofactor evidence="1 8">
        <name>heme</name>
        <dbReference type="ChEBI" id="CHEBI:30413"/>
    </cofactor>
</comment>
<feature type="binding site" description="axial binding residue" evidence="8">
    <location>
        <position position="451"/>
    </location>
    <ligand>
        <name>heme</name>
        <dbReference type="ChEBI" id="CHEBI:30413"/>
    </ligand>
    <ligandPart>
        <name>Fe</name>
        <dbReference type="ChEBI" id="CHEBI:18248"/>
    </ligandPart>
</feature>
<dbReference type="RefSeq" id="XP_007785430.1">
    <property type="nucleotide sequence ID" value="XM_007787240.1"/>
</dbReference>
<keyword evidence="3 8" id="KW-0349">Heme</keyword>
<evidence type="ECO:0000256" key="5">
    <source>
        <dbReference type="ARBA" id="ARBA00023002"/>
    </source>
</evidence>
<evidence type="ECO:0000313" key="12">
    <source>
        <dbReference type="Proteomes" id="UP000019373"/>
    </source>
</evidence>
<organism evidence="11 12">
    <name type="scientific">Endocarpon pusillum (strain Z07020 / HMAS-L-300199)</name>
    <name type="common">Lichen-forming fungus</name>
    <dbReference type="NCBI Taxonomy" id="1263415"/>
    <lineage>
        <taxon>Eukaryota</taxon>
        <taxon>Fungi</taxon>
        <taxon>Dikarya</taxon>
        <taxon>Ascomycota</taxon>
        <taxon>Pezizomycotina</taxon>
        <taxon>Eurotiomycetes</taxon>
        <taxon>Chaetothyriomycetidae</taxon>
        <taxon>Verrucariales</taxon>
        <taxon>Verrucariaceae</taxon>
        <taxon>Endocarpon</taxon>
    </lineage>
</organism>
<accession>U1I1S3</accession>
<dbReference type="InterPro" id="IPR001128">
    <property type="entry name" value="Cyt_P450"/>
</dbReference>
<dbReference type="eggNOG" id="KOG0158">
    <property type="taxonomic scope" value="Eukaryota"/>
</dbReference>
<keyword evidence="10" id="KW-0812">Transmembrane</keyword>
<dbReference type="HOGENOM" id="CLU_001570_14_11_1"/>
<comment type="similarity">
    <text evidence="2 9">Belongs to the cytochrome P450 family.</text>
</comment>
<keyword evidence="7 9" id="KW-0503">Monooxygenase</keyword>
<keyword evidence="12" id="KW-1185">Reference proteome</keyword>
<evidence type="ECO:0008006" key="13">
    <source>
        <dbReference type="Google" id="ProtNLM"/>
    </source>
</evidence>
<keyword evidence="5 9" id="KW-0560">Oxidoreductase</keyword>
<dbReference type="PANTHER" id="PTHR24305:SF210">
    <property type="entry name" value="CYTOCHROME P450 MONOOXYGENASE ASQL-RELATED"/>
    <property type="match status" value="1"/>
</dbReference>
<evidence type="ECO:0000256" key="10">
    <source>
        <dbReference type="SAM" id="Phobius"/>
    </source>
</evidence>
<keyword evidence="10" id="KW-1133">Transmembrane helix</keyword>
<dbReference type="PROSITE" id="PS00086">
    <property type="entry name" value="CYTOCHROME_P450"/>
    <property type="match status" value="1"/>
</dbReference>
<dbReference type="EMBL" id="KE720645">
    <property type="protein sequence ID" value="ERF77220.1"/>
    <property type="molecule type" value="Genomic_DNA"/>
</dbReference>
<dbReference type="PRINTS" id="PR00463">
    <property type="entry name" value="EP450I"/>
</dbReference>
<keyword evidence="6 8" id="KW-0408">Iron</keyword>
<dbReference type="Proteomes" id="UP000019373">
    <property type="component" value="Unassembled WGS sequence"/>
</dbReference>
<dbReference type="PRINTS" id="PR00385">
    <property type="entry name" value="P450"/>
</dbReference>